<sequence>MTTATATHGVAAEHIKRFDKKVTDMRRAVAALPADDSFETLLKFIHQPGWTTIAEGIFFEGLVDSITHQSQQLANLHSQLMAGAAQVGR</sequence>
<evidence type="ECO:0000313" key="1">
    <source>
        <dbReference type="EMBL" id="MBB5055962.1"/>
    </source>
</evidence>
<accession>A0A7W7ZA39</accession>
<gene>
    <name evidence="1" type="ORF">HDF16_000631</name>
</gene>
<comment type="caution">
    <text evidence="1">The sequence shown here is derived from an EMBL/GenBank/DDBJ whole genome shotgun (WGS) entry which is preliminary data.</text>
</comment>
<dbReference type="Proteomes" id="UP000540989">
    <property type="component" value="Unassembled WGS sequence"/>
</dbReference>
<name>A0A7W7ZA39_9BACT</name>
<dbReference type="RefSeq" id="WP_184213680.1">
    <property type="nucleotide sequence ID" value="NZ_JACHIP010000001.1"/>
</dbReference>
<dbReference type="AlphaFoldDB" id="A0A7W7ZA39"/>
<keyword evidence="2" id="KW-1185">Reference proteome</keyword>
<proteinExistence type="predicted"/>
<reference evidence="1 2" key="1">
    <citation type="submission" date="2020-08" db="EMBL/GenBank/DDBJ databases">
        <title>Genomic Encyclopedia of Type Strains, Phase IV (KMG-V): Genome sequencing to study the core and pangenomes of soil and plant-associated prokaryotes.</title>
        <authorList>
            <person name="Whitman W."/>
        </authorList>
    </citation>
    <scope>NUCLEOTIDE SEQUENCE [LARGE SCALE GENOMIC DNA]</scope>
    <source>
        <strain evidence="1 2">M8UP14</strain>
    </source>
</reference>
<protein>
    <submittedName>
        <fullName evidence="1">3-methyladenine DNA glycosylase/8-oxoguanine DNA glycosylase</fullName>
    </submittedName>
</protein>
<organism evidence="1 2">
    <name type="scientific">Granulicella aggregans</name>
    <dbReference type="NCBI Taxonomy" id="474949"/>
    <lineage>
        <taxon>Bacteria</taxon>
        <taxon>Pseudomonadati</taxon>
        <taxon>Acidobacteriota</taxon>
        <taxon>Terriglobia</taxon>
        <taxon>Terriglobales</taxon>
        <taxon>Acidobacteriaceae</taxon>
        <taxon>Granulicella</taxon>
    </lineage>
</organism>
<dbReference type="EMBL" id="JACHIP010000001">
    <property type="protein sequence ID" value="MBB5055962.1"/>
    <property type="molecule type" value="Genomic_DNA"/>
</dbReference>
<evidence type="ECO:0000313" key="2">
    <source>
        <dbReference type="Proteomes" id="UP000540989"/>
    </source>
</evidence>